<name>A0AAV2Q941_MEGNR</name>
<organism evidence="12 13">
    <name type="scientific">Meganyctiphanes norvegica</name>
    <name type="common">Northern krill</name>
    <name type="synonym">Thysanopoda norvegica</name>
    <dbReference type="NCBI Taxonomy" id="48144"/>
    <lineage>
        <taxon>Eukaryota</taxon>
        <taxon>Metazoa</taxon>
        <taxon>Ecdysozoa</taxon>
        <taxon>Arthropoda</taxon>
        <taxon>Crustacea</taxon>
        <taxon>Multicrustacea</taxon>
        <taxon>Malacostraca</taxon>
        <taxon>Eumalacostraca</taxon>
        <taxon>Eucarida</taxon>
        <taxon>Euphausiacea</taxon>
        <taxon>Euphausiidae</taxon>
        <taxon>Meganyctiphanes</taxon>
    </lineage>
</organism>
<feature type="coiled-coil region" evidence="9">
    <location>
        <begin position="353"/>
        <end position="401"/>
    </location>
</feature>
<evidence type="ECO:0000256" key="10">
    <source>
        <dbReference type="SAM" id="MobiDB-lite"/>
    </source>
</evidence>
<evidence type="ECO:0000256" key="8">
    <source>
        <dbReference type="ARBA" id="ARBA00023328"/>
    </source>
</evidence>
<keyword evidence="6 9" id="KW-0175">Coiled coil</keyword>
<dbReference type="AlphaFoldDB" id="A0AAV2Q941"/>
<protein>
    <recommendedName>
        <fullName evidence="11">Kinetochore protein Nuf2 N-terminal domain-containing protein</fullName>
    </recommendedName>
</protein>
<evidence type="ECO:0000256" key="5">
    <source>
        <dbReference type="ARBA" id="ARBA00022776"/>
    </source>
</evidence>
<keyword evidence="13" id="KW-1185">Reference proteome</keyword>
<gene>
    <name evidence="12" type="ORF">MNOR_LOCUS10086</name>
</gene>
<keyword evidence="4" id="KW-0132">Cell division</keyword>
<dbReference type="EMBL" id="CAXKWB010005008">
    <property type="protein sequence ID" value="CAL4076223.1"/>
    <property type="molecule type" value="Genomic_DNA"/>
</dbReference>
<evidence type="ECO:0000313" key="13">
    <source>
        <dbReference type="Proteomes" id="UP001497623"/>
    </source>
</evidence>
<evidence type="ECO:0000256" key="2">
    <source>
        <dbReference type="ARBA" id="ARBA00005498"/>
    </source>
</evidence>
<evidence type="ECO:0000256" key="3">
    <source>
        <dbReference type="ARBA" id="ARBA00022454"/>
    </source>
</evidence>
<feature type="region of interest" description="Disordered" evidence="10">
    <location>
        <begin position="239"/>
        <end position="266"/>
    </location>
</feature>
<proteinExistence type="inferred from homology"/>
<dbReference type="Proteomes" id="UP001497623">
    <property type="component" value="Unassembled WGS sequence"/>
</dbReference>
<dbReference type="GO" id="GO:0031262">
    <property type="term" value="C:Ndc80 complex"/>
    <property type="evidence" value="ECO:0007669"/>
    <property type="project" value="InterPro"/>
</dbReference>
<accession>A0AAV2Q941</accession>
<dbReference type="Gene3D" id="1.10.418.60">
    <property type="entry name" value="Ncd80 complex, Nuf2 subunit"/>
    <property type="match status" value="1"/>
</dbReference>
<evidence type="ECO:0000256" key="9">
    <source>
        <dbReference type="SAM" id="Coils"/>
    </source>
</evidence>
<feature type="compositionally biased region" description="Polar residues" evidence="10">
    <location>
        <begin position="251"/>
        <end position="262"/>
    </location>
</feature>
<dbReference type="InterPro" id="IPR005549">
    <property type="entry name" value="Kinetochore_Nuf2_N"/>
</dbReference>
<feature type="non-terminal residue" evidence="12">
    <location>
        <position position="442"/>
    </location>
</feature>
<evidence type="ECO:0000259" key="11">
    <source>
        <dbReference type="Pfam" id="PF03800"/>
    </source>
</evidence>
<comment type="similarity">
    <text evidence="2">Belongs to the NUF2 family.</text>
</comment>
<feature type="compositionally biased region" description="Basic and acidic residues" evidence="10">
    <location>
        <begin position="239"/>
        <end position="250"/>
    </location>
</feature>
<keyword evidence="5" id="KW-0498">Mitosis</keyword>
<dbReference type="InterPro" id="IPR038275">
    <property type="entry name" value="Nuf2_N_sf"/>
</dbReference>
<dbReference type="GO" id="GO:0051301">
    <property type="term" value="P:cell division"/>
    <property type="evidence" value="ECO:0007669"/>
    <property type="project" value="UniProtKB-KW"/>
</dbReference>
<reference evidence="12 13" key="1">
    <citation type="submission" date="2024-05" db="EMBL/GenBank/DDBJ databases">
        <authorList>
            <person name="Wallberg A."/>
        </authorList>
    </citation>
    <scope>NUCLEOTIDE SEQUENCE [LARGE SCALE GENOMIC DNA]</scope>
</reference>
<comment type="subcellular location">
    <subcellularLocation>
        <location evidence="1">Chromosome</location>
        <location evidence="1">Centromere</location>
    </subcellularLocation>
</comment>
<dbReference type="Pfam" id="PF03800">
    <property type="entry name" value="Nuf2"/>
    <property type="match status" value="1"/>
</dbReference>
<evidence type="ECO:0000256" key="6">
    <source>
        <dbReference type="ARBA" id="ARBA00023054"/>
    </source>
</evidence>
<sequence>MSEYSDEDFIHLFNTLFEIRVTVQDMRALKADFVQKIYYLFLKDFGANLESINQFPFDVSESVSQHPELYREAVRIMTLAKVIRLFFKMIYNEESFQPADLFYPKPKRTRRFFKMVVDFYFGANNHIEDFTEIEEKVSLKIDGRKKMLEGIEKLKTKIGDSRQQNSKYQIQEDEMQKRISSSQHELSEAHVIKQGLKNQLDKLKMENLNVANSINDGKIHIIEAKERIENLAGQVVQESEKRDIEEREHQLSTYRDTSNQKQSRMDELKKSMKSINTANNLMKDNLLSLMKEIKEAKEKESEYSNFIDQIEREKSTNLEEIEDILMKLQQFQEQLLSRQERISQINLAWSIKKESLKEEVNQNKMTLEEIRRSQSEDDIAAQDLEAEQVEMEKEMVAIQEQIKHFDHFVATKYQAILQAMETQNNDLEGLLTDLTISVNRRN</sequence>
<evidence type="ECO:0000313" key="12">
    <source>
        <dbReference type="EMBL" id="CAL4076223.1"/>
    </source>
</evidence>
<evidence type="ECO:0000256" key="4">
    <source>
        <dbReference type="ARBA" id="ARBA00022618"/>
    </source>
</evidence>
<evidence type="ECO:0000256" key="7">
    <source>
        <dbReference type="ARBA" id="ARBA00023306"/>
    </source>
</evidence>
<keyword evidence="8" id="KW-0137">Centromere</keyword>
<feature type="domain" description="Kinetochore protein Nuf2 N-terminal" evidence="11">
    <location>
        <begin position="4"/>
        <end position="136"/>
    </location>
</feature>
<evidence type="ECO:0000256" key="1">
    <source>
        <dbReference type="ARBA" id="ARBA00004584"/>
    </source>
</evidence>
<keyword evidence="3" id="KW-0158">Chromosome</keyword>
<keyword evidence="7" id="KW-0131">Cell cycle</keyword>
<comment type="caution">
    <text evidence="12">The sequence shown here is derived from an EMBL/GenBank/DDBJ whole genome shotgun (WGS) entry which is preliminary data.</text>
</comment>